<proteinExistence type="predicted"/>
<evidence type="ECO:0000313" key="1">
    <source>
        <dbReference type="EMBL" id="KZL48505.1"/>
    </source>
</evidence>
<protein>
    <submittedName>
        <fullName evidence="1">Uncharacterized protein</fullName>
    </submittedName>
</protein>
<sequence length="262" mass="29568">MLFLSRQAVITPLVGCLCLLGVGWIQFPQLQSLLRSKQDVSLDALEREINAERVRLNFLKRMPSFGYDNLIANGVYLSYLQYFGDDEAREKTGYGLSPEYFEIVLERDPRFLAAYLSLSTGASIYAGMPERSIEIMDKGLQSLSPWVPQRSYYVWRYKGIDELLFLGDTQSAEESFATASKWASNFSDRESQSVAAMSRQTSIFLSQNPNSKNAQISAWTMVLNNQFDEKTTERAIREIEALGGKVTSTPEGNMISFPPSDE</sequence>
<comment type="caution">
    <text evidence="1">The sequence shown here is derived from an EMBL/GenBank/DDBJ whole genome shotgun (WGS) entry which is preliminary data.</text>
</comment>
<dbReference type="OrthoDB" id="480631at2"/>
<evidence type="ECO:0000313" key="2">
    <source>
        <dbReference type="Proteomes" id="UP000076555"/>
    </source>
</evidence>
<dbReference type="RefSeq" id="WP_063873891.1">
    <property type="nucleotide sequence ID" value="NZ_CAWMRI010000240.1"/>
</dbReference>
<dbReference type="AlphaFoldDB" id="A0A161VNR0"/>
<accession>A0A161VNR0</accession>
<reference evidence="1 2" key="1">
    <citation type="submission" date="2016-04" db="EMBL/GenBank/DDBJ databases">
        <title>Draft Genome Assembly of the Bloom-forming Cyanobacterium Nodularia spumigena Strain CENA596 in Shrimp Production Ponds.</title>
        <authorList>
            <person name="Popin R.V."/>
            <person name="Rigonato J."/>
            <person name="Abreu V.A."/>
            <person name="Andreote A.P."/>
            <person name="Silveira S.B."/>
            <person name="Odebrecht C."/>
            <person name="Fiore M.F."/>
        </authorList>
    </citation>
    <scope>NUCLEOTIDE SEQUENCE [LARGE SCALE GENOMIC DNA]</scope>
    <source>
        <strain evidence="1 2">CENA596</strain>
    </source>
</reference>
<dbReference type="EMBL" id="LWAJ01000240">
    <property type="protein sequence ID" value="KZL48505.1"/>
    <property type="molecule type" value="Genomic_DNA"/>
</dbReference>
<organism evidence="1 2">
    <name type="scientific">Nodularia spumigena CENA596</name>
    <dbReference type="NCBI Taxonomy" id="1819295"/>
    <lineage>
        <taxon>Bacteria</taxon>
        <taxon>Bacillati</taxon>
        <taxon>Cyanobacteriota</taxon>
        <taxon>Cyanophyceae</taxon>
        <taxon>Nostocales</taxon>
        <taxon>Nodulariaceae</taxon>
        <taxon>Nodularia</taxon>
    </lineage>
</organism>
<dbReference type="Proteomes" id="UP000076555">
    <property type="component" value="Unassembled WGS sequence"/>
</dbReference>
<gene>
    <name evidence="1" type="ORF">A2T98_17640</name>
</gene>
<name>A0A161VNR0_NODSP</name>